<dbReference type="Gene3D" id="1.20.58.90">
    <property type="match status" value="1"/>
</dbReference>
<sequence length="223" mass="25239">MSSKYQREVEHRLSVLQAQSTRWKELFPGRTDDDEEELAWLKEQLQEQISSVEDALKKLKGAGDLSTVATQTFISKVEKELRTASQICGGPEKSKSSYRSFGVTNSTLDGHGSVRQSKSRDYFAEGERQMQQELLRSQDDQLDGLSQTVRRLGEIGLTISEELKTQDRIIEDINEGVEQTSTRLETVTRKVQKLLKNQGKGRLCCVLWLVVALIILVAVFFSL</sequence>
<comment type="subcellular location">
    <subcellularLocation>
        <location evidence="1">Membrane</location>
    </subcellularLocation>
</comment>
<feature type="domain" description="T-SNARE coiled-coil homology" evidence="6">
    <location>
        <begin position="132"/>
        <end position="194"/>
    </location>
</feature>
<evidence type="ECO:0000256" key="4">
    <source>
        <dbReference type="ARBA" id="ARBA00023136"/>
    </source>
</evidence>
<keyword evidence="4 5" id="KW-0472">Membrane</keyword>
<protein>
    <recommendedName>
        <fullName evidence="6">t-SNARE coiled-coil homology domain-containing protein</fullName>
    </recommendedName>
</protein>
<dbReference type="PANTHER" id="PTHR19957">
    <property type="entry name" value="SYNTAXIN"/>
    <property type="match status" value="1"/>
</dbReference>
<evidence type="ECO:0000256" key="2">
    <source>
        <dbReference type="ARBA" id="ARBA00022448"/>
    </source>
</evidence>
<dbReference type="InterPro" id="IPR000727">
    <property type="entry name" value="T_SNARE_dom"/>
</dbReference>
<proteinExistence type="predicted"/>
<dbReference type="SMART" id="SM00397">
    <property type="entry name" value="t_SNARE"/>
    <property type="match status" value="1"/>
</dbReference>
<dbReference type="GO" id="GO:0000149">
    <property type="term" value="F:SNARE binding"/>
    <property type="evidence" value="ECO:0007669"/>
    <property type="project" value="TreeGrafter"/>
</dbReference>
<gene>
    <name evidence="7" type="ORF">PBIL07802_LOCUS19165</name>
</gene>
<dbReference type="GO" id="GO:0005484">
    <property type="term" value="F:SNAP receptor activity"/>
    <property type="evidence" value="ECO:0007669"/>
    <property type="project" value="TreeGrafter"/>
</dbReference>
<dbReference type="SUPFAM" id="SSF58038">
    <property type="entry name" value="SNARE fusion complex"/>
    <property type="match status" value="1"/>
</dbReference>
<dbReference type="GO" id="GO:0031201">
    <property type="term" value="C:SNARE complex"/>
    <property type="evidence" value="ECO:0007669"/>
    <property type="project" value="TreeGrafter"/>
</dbReference>
<dbReference type="PANTHER" id="PTHR19957:SF124">
    <property type="entry name" value="SYNTAXIN-8"/>
    <property type="match status" value="1"/>
</dbReference>
<dbReference type="GO" id="GO:0006886">
    <property type="term" value="P:intracellular protein transport"/>
    <property type="evidence" value="ECO:0007669"/>
    <property type="project" value="TreeGrafter"/>
</dbReference>
<keyword evidence="3" id="KW-0175">Coiled coil</keyword>
<dbReference type="GO" id="GO:0048278">
    <property type="term" value="P:vesicle docking"/>
    <property type="evidence" value="ECO:0007669"/>
    <property type="project" value="TreeGrafter"/>
</dbReference>
<evidence type="ECO:0000256" key="1">
    <source>
        <dbReference type="ARBA" id="ARBA00004370"/>
    </source>
</evidence>
<evidence type="ECO:0000256" key="3">
    <source>
        <dbReference type="ARBA" id="ARBA00023054"/>
    </source>
</evidence>
<dbReference type="PROSITE" id="PS50192">
    <property type="entry name" value="T_SNARE"/>
    <property type="match status" value="1"/>
</dbReference>
<organism evidence="7">
    <name type="scientific">Palpitomonas bilix</name>
    <dbReference type="NCBI Taxonomy" id="652834"/>
    <lineage>
        <taxon>Eukaryota</taxon>
        <taxon>Eukaryota incertae sedis</taxon>
    </lineage>
</organism>
<keyword evidence="5" id="KW-1133">Transmembrane helix</keyword>
<dbReference type="GO" id="GO:0012505">
    <property type="term" value="C:endomembrane system"/>
    <property type="evidence" value="ECO:0007669"/>
    <property type="project" value="TreeGrafter"/>
</dbReference>
<dbReference type="Gene3D" id="1.20.5.110">
    <property type="match status" value="1"/>
</dbReference>
<dbReference type="EMBL" id="HBIB01029424">
    <property type="protein sequence ID" value="CAE0256908.1"/>
    <property type="molecule type" value="Transcribed_RNA"/>
</dbReference>
<dbReference type="Pfam" id="PF05739">
    <property type="entry name" value="SNARE"/>
    <property type="match status" value="1"/>
</dbReference>
<dbReference type="GO" id="GO:0006906">
    <property type="term" value="P:vesicle fusion"/>
    <property type="evidence" value="ECO:0007669"/>
    <property type="project" value="TreeGrafter"/>
</dbReference>
<keyword evidence="2" id="KW-0813">Transport</keyword>
<dbReference type="AlphaFoldDB" id="A0A7S3G8Y0"/>
<dbReference type="CDD" id="cd15841">
    <property type="entry name" value="SNARE_Qc"/>
    <property type="match status" value="1"/>
</dbReference>
<name>A0A7S3G8Y0_9EUKA</name>
<evidence type="ECO:0000256" key="5">
    <source>
        <dbReference type="SAM" id="Phobius"/>
    </source>
</evidence>
<evidence type="ECO:0000259" key="6">
    <source>
        <dbReference type="PROSITE" id="PS50192"/>
    </source>
</evidence>
<reference evidence="7" key="1">
    <citation type="submission" date="2021-01" db="EMBL/GenBank/DDBJ databases">
        <authorList>
            <person name="Corre E."/>
            <person name="Pelletier E."/>
            <person name="Niang G."/>
            <person name="Scheremetjew M."/>
            <person name="Finn R."/>
            <person name="Kale V."/>
            <person name="Holt S."/>
            <person name="Cochrane G."/>
            <person name="Meng A."/>
            <person name="Brown T."/>
            <person name="Cohen L."/>
        </authorList>
    </citation>
    <scope>NUCLEOTIDE SEQUENCE</scope>
    <source>
        <strain evidence="7">NIES-2562</strain>
    </source>
</reference>
<accession>A0A7S3G8Y0</accession>
<keyword evidence="5" id="KW-0812">Transmembrane</keyword>
<dbReference type="InterPro" id="IPR045242">
    <property type="entry name" value="Syntaxin"/>
</dbReference>
<evidence type="ECO:0000313" key="7">
    <source>
        <dbReference type="EMBL" id="CAE0256908.1"/>
    </source>
</evidence>
<feature type="transmembrane region" description="Helical" evidence="5">
    <location>
        <begin position="203"/>
        <end position="221"/>
    </location>
</feature>